<evidence type="ECO:0000256" key="4">
    <source>
        <dbReference type="ARBA" id="ARBA00022941"/>
    </source>
</evidence>
<dbReference type="GO" id="GO:0005737">
    <property type="term" value="C:cytoplasm"/>
    <property type="evidence" value="ECO:0000318"/>
    <property type="project" value="GO_Central"/>
</dbReference>
<evidence type="ECO:0000256" key="2">
    <source>
        <dbReference type="ARBA" id="ARBA00004906"/>
    </source>
</evidence>
<dbReference type="GO" id="GO:0019005">
    <property type="term" value="C:SCF ubiquitin ligase complex"/>
    <property type="evidence" value="ECO:0000318"/>
    <property type="project" value="GO_Central"/>
</dbReference>
<evidence type="ECO:0000256" key="7">
    <source>
        <dbReference type="SAM" id="MobiDB-lite"/>
    </source>
</evidence>
<dbReference type="Gene3D" id="1.20.1280.50">
    <property type="match status" value="1"/>
</dbReference>
<evidence type="ECO:0000256" key="5">
    <source>
        <dbReference type="ARBA" id="ARBA00023242"/>
    </source>
</evidence>
<dbReference type="GO" id="GO:0009845">
    <property type="term" value="P:seed germination"/>
    <property type="evidence" value="ECO:0007669"/>
    <property type="project" value="EnsemblPlants"/>
</dbReference>
<dbReference type="SUPFAM" id="SSF81383">
    <property type="entry name" value="F-box domain"/>
    <property type="match status" value="1"/>
</dbReference>
<dbReference type="eggNOG" id="ENOG502RYCP">
    <property type="taxonomic scope" value="Eukaryota"/>
</dbReference>
<feature type="domain" description="F-box" evidence="8">
    <location>
        <begin position="53"/>
        <end position="93"/>
    </location>
</feature>
<feature type="compositionally biased region" description="Gly residues" evidence="7">
    <location>
        <begin position="37"/>
        <end position="48"/>
    </location>
</feature>
<dbReference type="HOGENOM" id="CLU_111348_0_0_1"/>
<dbReference type="OrthoDB" id="1896968at2759"/>
<dbReference type="GO" id="GO:0005634">
    <property type="term" value="C:nucleus"/>
    <property type="evidence" value="ECO:0007669"/>
    <property type="project" value="UniProtKB-SubCell"/>
</dbReference>
<dbReference type="PANTHER" id="PTHR47750:SF7">
    <property type="entry name" value="F-BOX PROTEIN"/>
    <property type="match status" value="1"/>
</dbReference>
<evidence type="ECO:0000256" key="3">
    <source>
        <dbReference type="ARBA" id="ARBA00022786"/>
    </source>
</evidence>
<dbReference type="GO" id="GO:0010162">
    <property type="term" value="P:seed dormancy process"/>
    <property type="evidence" value="ECO:0007669"/>
    <property type="project" value="EnsemblPlants"/>
</dbReference>
<dbReference type="AlphaFoldDB" id="W1PT56"/>
<dbReference type="STRING" id="13333.W1PT56"/>
<evidence type="ECO:0000313" key="10">
    <source>
        <dbReference type="Proteomes" id="UP000017836"/>
    </source>
</evidence>
<dbReference type="InterPro" id="IPR044184">
    <property type="entry name" value="SNE/GID2"/>
</dbReference>
<dbReference type="InterPro" id="IPR036047">
    <property type="entry name" value="F-box-like_dom_sf"/>
</dbReference>
<gene>
    <name evidence="9" type="ORF">AMTR_s00167p00079760</name>
</gene>
<evidence type="ECO:0000313" key="9">
    <source>
        <dbReference type="EMBL" id="ERN10896.1"/>
    </source>
</evidence>
<dbReference type="GO" id="GO:0009740">
    <property type="term" value="P:gibberellic acid mediated signaling pathway"/>
    <property type="evidence" value="ECO:0000318"/>
    <property type="project" value="GO_Central"/>
</dbReference>
<dbReference type="GO" id="GO:0009939">
    <property type="term" value="P:positive regulation of gibberellic acid mediated signaling pathway"/>
    <property type="evidence" value="ECO:0007669"/>
    <property type="project" value="EnsemblPlants"/>
</dbReference>
<organism evidence="9 10">
    <name type="scientific">Amborella trichopoda</name>
    <dbReference type="NCBI Taxonomy" id="13333"/>
    <lineage>
        <taxon>Eukaryota</taxon>
        <taxon>Viridiplantae</taxon>
        <taxon>Streptophyta</taxon>
        <taxon>Embryophyta</taxon>
        <taxon>Tracheophyta</taxon>
        <taxon>Spermatophyta</taxon>
        <taxon>Magnoliopsida</taxon>
        <taxon>Amborellales</taxon>
        <taxon>Amborellaceae</taxon>
        <taxon>Amborella</taxon>
    </lineage>
</organism>
<dbReference type="EMBL" id="KI392771">
    <property type="protein sequence ID" value="ERN10896.1"/>
    <property type="molecule type" value="Genomic_DNA"/>
</dbReference>
<proteinExistence type="predicted"/>
<keyword evidence="3" id="KW-0833">Ubl conjugation pathway</keyword>
<dbReference type="CDD" id="cd22151">
    <property type="entry name" value="F-box_AtGID2-like"/>
    <property type="match status" value="1"/>
</dbReference>
<dbReference type="InterPro" id="IPR001810">
    <property type="entry name" value="F-box_dom"/>
</dbReference>
<dbReference type="Gramene" id="ERN10896">
    <property type="protein sequence ID" value="ERN10896"/>
    <property type="gene ID" value="AMTR_s00167p00079760"/>
</dbReference>
<accession>W1PT56</accession>
<dbReference type="GO" id="GO:0031146">
    <property type="term" value="P:SCF-dependent proteasomal ubiquitin-dependent protein catabolic process"/>
    <property type="evidence" value="ECO:0000318"/>
    <property type="project" value="GO_Central"/>
</dbReference>
<keyword evidence="5" id="KW-0539">Nucleus</keyword>
<dbReference type="SMART" id="SM00256">
    <property type="entry name" value="FBOX"/>
    <property type="match status" value="1"/>
</dbReference>
<dbReference type="Pfam" id="PF00646">
    <property type="entry name" value="F-box"/>
    <property type="match status" value="1"/>
</dbReference>
<comment type="pathway">
    <text evidence="2">Protein modification; protein ubiquitination.</text>
</comment>
<protein>
    <recommendedName>
        <fullName evidence="6">F-box protein GID2</fullName>
    </recommendedName>
</protein>
<dbReference type="PANTHER" id="PTHR47750">
    <property type="entry name" value="F-BOX PROTEIN SNE"/>
    <property type="match status" value="1"/>
</dbReference>
<dbReference type="OMA" id="CTENIGY"/>
<evidence type="ECO:0000256" key="6">
    <source>
        <dbReference type="ARBA" id="ARBA00069742"/>
    </source>
</evidence>
<name>W1PT56_AMBTC</name>
<dbReference type="FunFam" id="1.20.1280.50:FF:000067">
    <property type="entry name" value="F-box protein GID2"/>
    <property type="match status" value="1"/>
</dbReference>
<evidence type="ECO:0000256" key="1">
    <source>
        <dbReference type="ARBA" id="ARBA00004123"/>
    </source>
</evidence>
<keyword evidence="10" id="KW-1185">Reference proteome</keyword>
<reference evidence="10" key="1">
    <citation type="journal article" date="2013" name="Science">
        <title>The Amborella genome and the evolution of flowering plants.</title>
        <authorList>
            <consortium name="Amborella Genome Project"/>
        </authorList>
    </citation>
    <scope>NUCLEOTIDE SEQUENCE [LARGE SCALE GENOMIC DNA]</scope>
</reference>
<feature type="region of interest" description="Disordered" evidence="7">
    <location>
        <begin position="1"/>
        <end position="48"/>
    </location>
</feature>
<keyword evidence="4" id="KW-0939">Gibberellin signaling pathway</keyword>
<dbReference type="Proteomes" id="UP000017836">
    <property type="component" value="Unassembled WGS sequence"/>
</dbReference>
<comment type="subcellular location">
    <subcellularLocation>
        <location evidence="1">Nucleus</location>
    </subcellularLocation>
</comment>
<evidence type="ECO:0000259" key="8">
    <source>
        <dbReference type="SMART" id="SM00256"/>
    </source>
</evidence>
<sequence>MKRPSIEETDSISTVKKQRISSGEEEEGEQKGRFFQEGGGEGGEGRSNGGFRLDDDLLFEVLKHVDARSLATASCVSHQWHRAAQDERLWEIVCTRHWTNIGCGNQQLRSVVLALGGFRRLHSLCLLPLLKPLSSSSASSSLSPLPPSLIQATPPTHWGKDEVQLSLSLLSIRYFEKMNPSTNRNNQSNAPPKSICKLLEDAGSQMKNLL</sequence>
<dbReference type="KEGG" id="atr:18439073"/>